<feature type="domain" description="Endoribonuclease L-PSP/chorismate mutase-like" evidence="2">
    <location>
        <begin position="33"/>
        <end position="160"/>
    </location>
</feature>
<dbReference type="SUPFAM" id="SSF55298">
    <property type="entry name" value="YjgF-like"/>
    <property type="match status" value="1"/>
</dbReference>
<dbReference type="Proteomes" id="UP001264980">
    <property type="component" value="Unassembled WGS sequence"/>
</dbReference>
<evidence type="ECO:0000313" key="4">
    <source>
        <dbReference type="Proteomes" id="UP001264980"/>
    </source>
</evidence>
<comment type="caution">
    <text evidence="3">The sequence shown here is derived from an EMBL/GenBank/DDBJ whole genome shotgun (WGS) entry which is preliminary data.</text>
</comment>
<dbReference type="Pfam" id="PF14588">
    <property type="entry name" value="YjgF_endoribonc"/>
    <property type="match status" value="1"/>
</dbReference>
<evidence type="ECO:0000256" key="1">
    <source>
        <dbReference type="SAM" id="SignalP"/>
    </source>
</evidence>
<dbReference type="EMBL" id="JAVDTI010000002">
    <property type="protein sequence ID" value="MDR6805080.1"/>
    <property type="molecule type" value="Genomic_DNA"/>
</dbReference>
<feature type="chain" id="PRO_5045803351" evidence="1">
    <location>
        <begin position="25"/>
        <end position="181"/>
    </location>
</feature>
<name>A0ABU1QVA5_9BACT</name>
<feature type="signal peptide" evidence="1">
    <location>
        <begin position="1"/>
        <end position="24"/>
    </location>
</feature>
<reference evidence="3 4" key="1">
    <citation type="submission" date="2023-07" db="EMBL/GenBank/DDBJ databases">
        <title>Sorghum-associated microbial communities from plants grown in Nebraska, USA.</title>
        <authorList>
            <person name="Schachtman D."/>
        </authorList>
    </citation>
    <scope>NUCLEOTIDE SEQUENCE [LARGE SCALE GENOMIC DNA]</scope>
    <source>
        <strain evidence="3 4">BE57</strain>
    </source>
</reference>
<protein>
    <submittedName>
        <fullName evidence="3">Enamine deaminase RidA (YjgF/YER057c/UK114 family)</fullName>
    </submittedName>
</protein>
<dbReference type="PANTHER" id="PTHR43760:SF1">
    <property type="entry name" value="ENDORIBONUCLEASE L-PSP_CHORISMATE MUTASE-LIKE DOMAIN-CONTAINING PROTEIN"/>
    <property type="match status" value="1"/>
</dbReference>
<keyword evidence="4" id="KW-1185">Reference proteome</keyword>
<dbReference type="InterPro" id="IPR035959">
    <property type="entry name" value="RutC-like_sf"/>
</dbReference>
<gene>
    <name evidence="3" type="ORF">J2W84_002126</name>
</gene>
<proteinExistence type="predicted"/>
<dbReference type="PANTHER" id="PTHR43760">
    <property type="entry name" value="ENDORIBONUCLEASE-RELATED"/>
    <property type="match status" value="1"/>
</dbReference>
<evidence type="ECO:0000313" key="3">
    <source>
        <dbReference type="EMBL" id="MDR6805080.1"/>
    </source>
</evidence>
<dbReference type="RefSeq" id="WP_309982536.1">
    <property type="nucleotide sequence ID" value="NZ_JAVDTI010000002.1"/>
</dbReference>
<sequence length="181" mass="19030">MQLKSTSLAAALLLLLTVTFQALAQTGRPDPEKKLAELGITLPKLNPGKGNLLRAVRVGNLIYLSGHGPDKPGGGQILGKVGDDLTVEQGKEAAKLCGIALLASLKYEIGDLKKVKRVIKVLGLVNSTPTLTQQPQVINGFTDFMVEVFGESGKHARSAIGVASLPSGIAVEIEMIVEVEP</sequence>
<dbReference type="Gene3D" id="3.30.1330.40">
    <property type="entry name" value="RutC-like"/>
    <property type="match status" value="1"/>
</dbReference>
<dbReference type="CDD" id="cd02199">
    <property type="entry name" value="YjgF_YER057c_UK114_like_1"/>
    <property type="match status" value="1"/>
</dbReference>
<dbReference type="InterPro" id="IPR013813">
    <property type="entry name" value="Endoribo_LPSP/chorism_mut-like"/>
</dbReference>
<accession>A0ABU1QVA5</accession>
<evidence type="ECO:0000259" key="2">
    <source>
        <dbReference type="Pfam" id="PF14588"/>
    </source>
</evidence>
<keyword evidence="1" id="KW-0732">Signal</keyword>
<organism evidence="3 4">
    <name type="scientific">Dyadobacter fermentans</name>
    <dbReference type="NCBI Taxonomy" id="94254"/>
    <lineage>
        <taxon>Bacteria</taxon>
        <taxon>Pseudomonadati</taxon>
        <taxon>Bacteroidota</taxon>
        <taxon>Cytophagia</taxon>
        <taxon>Cytophagales</taxon>
        <taxon>Spirosomataceae</taxon>
        <taxon>Dyadobacter</taxon>
    </lineage>
</organism>